<evidence type="ECO:0000259" key="5">
    <source>
        <dbReference type="PROSITE" id="PS50011"/>
    </source>
</evidence>
<dbReference type="GO" id="GO:0005524">
    <property type="term" value="F:ATP binding"/>
    <property type="evidence" value="ECO:0007669"/>
    <property type="project" value="InterPro"/>
</dbReference>
<dbReference type="InterPro" id="IPR000719">
    <property type="entry name" value="Prot_kinase_dom"/>
</dbReference>
<dbReference type="PROSITE" id="PS50005">
    <property type="entry name" value="TPR"/>
    <property type="match status" value="1"/>
</dbReference>
<evidence type="ECO:0000256" key="4">
    <source>
        <dbReference type="SAM" id="Phobius"/>
    </source>
</evidence>
<evidence type="ECO:0000313" key="6">
    <source>
        <dbReference type="EMBL" id="PED82727.1"/>
    </source>
</evidence>
<reference evidence="6 7" key="1">
    <citation type="submission" date="2017-09" db="EMBL/GenBank/DDBJ databases">
        <title>Large-scale bioinformatics analysis of Bacillus genomes uncovers conserved roles of natural products in bacterial physiology.</title>
        <authorList>
            <consortium name="Agbiome Team Llc"/>
            <person name="Bleich R.M."/>
            <person name="Grubbs K.J."/>
            <person name="Santa Maria K.C."/>
            <person name="Allen S.E."/>
            <person name="Farag S."/>
            <person name="Shank E.A."/>
            <person name="Bowers A."/>
        </authorList>
    </citation>
    <scope>NUCLEOTIDE SEQUENCE [LARGE SCALE GENOMIC DNA]</scope>
    <source>
        <strain evidence="6 7">AFS092012</strain>
    </source>
</reference>
<dbReference type="InterPro" id="IPR051012">
    <property type="entry name" value="CellSynth/LPSAsmb/PSIAsmb"/>
</dbReference>
<sequence length="894" mass="103189">MVFRPEVGESIILNRKRYRFTKHPAVFGIDIPYGQEGRQGIVYQLQNDQTGEKIALKVFKNRYREEKHKLEFLNTLSKMAGFQVGSRYIVTKSEHAEVIEISEDLVNAIVMPWIHGPTWADILQEQRLLEKQDCFKLMKAFLKILKKMEDEQLAHNDLSSSNILIPYLTEEQMIDQYIIELVDIEQMYGPKIERPSLLPAGSAGYAPIYLQKGVWQKEADRFSGAILLSEILAWCDEDIRKQKWADASYFKAEEMQTSCERYNLLLHSLQTNWGTRVTSLLQQAWESNRFEECPSFTEWHEVLSDLEEVIEHDKETNQQVSNSVFLSKCLEIARLFEEKGMPQAALYEYTAISSLEHVTKALKEELKTLIELLQEQPHQDNKKSILQCYLELATQLELENHTSMACFVYKRIMQFPNLDQALVSEIQQIIKELESKEENGSEQLAASLHETVPNSILQNRKKKNNQVDYDIDDEILNAKPSNQPLTLATYEQETEPSSFVKWWRKNKRNIIIVGSTFLVIGGGGFAYYLYSTNTKYQAYMENGRKAYASSNYKVAEENVVKALTVKEKEEAYLQLATIYIAEGKNKIAIDYLTKLVKDREIDETNKEMLYLLASANLRIKNYKEAVPYYEKVINEKGQDIGAYESDAMRDLAVSLMKIGEFEKAEDTIVKMKTETTKEKATVSYLKGQLCEVTGQLDKAEKFLKEAIQLDQKKTTYYIELSNLYVLWNKTNLIDSSKKEKNYQEAIQYLDSAITKNKQDVELLNQLGTVYYEFGQFYETRDAGKGGEVYKQALHVYNELLNLGIRDSNVLVNLGILHDKTGQGTEADRYFAEALAKNDEDPHVNFIYGMFKIKQKQYEDASRFLKKTVQANENEAEVKAAQEKLAELKSNGWIQ</sequence>
<accession>A0AA91VCG2</accession>
<dbReference type="Pfam" id="PF13181">
    <property type="entry name" value="TPR_8"/>
    <property type="match status" value="1"/>
</dbReference>
<dbReference type="RefSeq" id="WP_097898675.1">
    <property type="nucleotide sequence ID" value="NZ_NVOR01000027.1"/>
</dbReference>
<dbReference type="PANTHER" id="PTHR45586:SF1">
    <property type="entry name" value="LIPOPOLYSACCHARIDE ASSEMBLY PROTEIN B"/>
    <property type="match status" value="1"/>
</dbReference>
<feature type="domain" description="Protein kinase" evidence="5">
    <location>
        <begin position="28"/>
        <end position="326"/>
    </location>
</feature>
<evidence type="ECO:0000256" key="2">
    <source>
        <dbReference type="ARBA" id="ARBA00022803"/>
    </source>
</evidence>
<feature type="transmembrane region" description="Helical" evidence="4">
    <location>
        <begin position="510"/>
        <end position="530"/>
    </location>
</feature>
<dbReference type="InterPro" id="IPR011990">
    <property type="entry name" value="TPR-like_helical_dom_sf"/>
</dbReference>
<keyword evidence="4" id="KW-0812">Transmembrane</keyword>
<dbReference type="GO" id="GO:0004672">
    <property type="term" value="F:protein kinase activity"/>
    <property type="evidence" value="ECO:0007669"/>
    <property type="project" value="InterPro"/>
</dbReference>
<dbReference type="Pfam" id="PF13432">
    <property type="entry name" value="TPR_16"/>
    <property type="match status" value="1"/>
</dbReference>
<gene>
    <name evidence="6" type="ORF">CON65_09935</name>
</gene>
<keyword evidence="4" id="KW-0472">Membrane</keyword>
<organism evidence="6 7">
    <name type="scientific">Bacillus pseudomycoides</name>
    <dbReference type="NCBI Taxonomy" id="64104"/>
    <lineage>
        <taxon>Bacteria</taxon>
        <taxon>Bacillati</taxon>
        <taxon>Bacillota</taxon>
        <taxon>Bacilli</taxon>
        <taxon>Bacillales</taxon>
        <taxon>Bacillaceae</taxon>
        <taxon>Bacillus</taxon>
        <taxon>Bacillus cereus group</taxon>
    </lineage>
</organism>
<proteinExistence type="predicted"/>
<dbReference type="Pfam" id="PF00069">
    <property type="entry name" value="Pkinase"/>
    <property type="match status" value="1"/>
</dbReference>
<dbReference type="InterPro" id="IPR011009">
    <property type="entry name" value="Kinase-like_dom_sf"/>
</dbReference>
<keyword evidence="4" id="KW-1133">Transmembrane helix</keyword>
<comment type="caution">
    <text evidence="6">The sequence shown here is derived from an EMBL/GenBank/DDBJ whole genome shotgun (WGS) entry which is preliminary data.</text>
</comment>
<dbReference type="SUPFAM" id="SSF48452">
    <property type="entry name" value="TPR-like"/>
    <property type="match status" value="2"/>
</dbReference>
<dbReference type="PROSITE" id="PS50011">
    <property type="entry name" value="PROTEIN_KINASE_DOM"/>
    <property type="match status" value="1"/>
</dbReference>
<dbReference type="PANTHER" id="PTHR45586">
    <property type="entry name" value="TPR REPEAT-CONTAINING PROTEIN PA4667"/>
    <property type="match status" value="1"/>
</dbReference>
<dbReference type="Gene3D" id="1.25.40.10">
    <property type="entry name" value="Tetratricopeptide repeat domain"/>
    <property type="match status" value="3"/>
</dbReference>
<dbReference type="Gene3D" id="1.10.510.10">
    <property type="entry name" value="Transferase(Phosphotransferase) domain 1"/>
    <property type="match status" value="1"/>
</dbReference>
<dbReference type="EMBL" id="NVOR01000027">
    <property type="protein sequence ID" value="PED82727.1"/>
    <property type="molecule type" value="Genomic_DNA"/>
</dbReference>
<protein>
    <recommendedName>
        <fullName evidence="5">Protein kinase domain-containing protein</fullName>
    </recommendedName>
</protein>
<evidence type="ECO:0000256" key="1">
    <source>
        <dbReference type="ARBA" id="ARBA00022737"/>
    </source>
</evidence>
<evidence type="ECO:0000256" key="3">
    <source>
        <dbReference type="PROSITE-ProRule" id="PRU00339"/>
    </source>
</evidence>
<dbReference type="SMART" id="SM00028">
    <property type="entry name" value="TPR"/>
    <property type="match status" value="7"/>
</dbReference>
<dbReference type="AlphaFoldDB" id="A0AA91VCG2"/>
<dbReference type="SUPFAM" id="SSF56112">
    <property type="entry name" value="Protein kinase-like (PK-like)"/>
    <property type="match status" value="1"/>
</dbReference>
<dbReference type="Proteomes" id="UP000221020">
    <property type="component" value="Unassembled WGS sequence"/>
</dbReference>
<dbReference type="InterPro" id="IPR019734">
    <property type="entry name" value="TPR_rpt"/>
</dbReference>
<evidence type="ECO:0000313" key="7">
    <source>
        <dbReference type="Proteomes" id="UP000221020"/>
    </source>
</evidence>
<name>A0AA91VCG2_9BACI</name>
<keyword evidence="2 3" id="KW-0802">TPR repeat</keyword>
<keyword evidence="1" id="KW-0677">Repeat</keyword>
<dbReference type="Pfam" id="PF14559">
    <property type="entry name" value="TPR_19"/>
    <property type="match status" value="1"/>
</dbReference>
<feature type="repeat" description="TPR" evidence="3">
    <location>
        <begin position="807"/>
        <end position="840"/>
    </location>
</feature>